<dbReference type="InterPro" id="IPR028994">
    <property type="entry name" value="Integrin_alpha_N"/>
</dbReference>
<comment type="caution">
    <text evidence="6">The sequence shown here is derived from an EMBL/GenBank/DDBJ whole genome shotgun (WGS) entry which is preliminary data.</text>
</comment>
<keyword evidence="4" id="KW-0325">Glycoprotein</keyword>
<proteinExistence type="predicted"/>
<dbReference type="EMBL" id="DRLF01000206">
    <property type="protein sequence ID" value="HEC06342.1"/>
    <property type="molecule type" value="Genomic_DNA"/>
</dbReference>
<organism evidence="6">
    <name type="scientific">Thiolapillus brandeum</name>
    <dbReference type="NCBI Taxonomy" id="1076588"/>
    <lineage>
        <taxon>Bacteria</taxon>
        <taxon>Pseudomonadati</taxon>
        <taxon>Pseudomonadota</taxon>
        <taxon>Gammaproteobacteria</taxon>
        <taxon>Chromatiales</taxon>
        <taxon>Sedimenticolaceae</taxon>
        <taxon>Thiolapillus</taxon>
    </lineage>
</organism>
<dbReference type="Pfam" id="PF01839">
    <property type="entry name" value="FG-GAP"/>
    <property type="match status" value="5"/>
</dbReference>
<dbReference type="InterPro" id="IPR013517">
    <property type="entry name" value="FG-GAP"/>
</dbReference>
<feature type="chain" id="PRO_5032326406" description="VCBS repeat-containing protein" evidence="5">
    <location>
        <begin position="28"/>
        <end position="637"/>
    </location>
</feature>
<reference evidence="6" key="1">
    <citation type="journal article" date="2020" name="mSystems">
        <title>Genome- and Community-Level Interaction Insights into Carbon Utilization and Element Cycling Functions of Hydrothermarchaeota in Hydrothermal Sediment.</title>
        <authorList>
            <person name="Zhou Z."/>
            <person name="Liu Y."/>
            <person name="Xu W."/>
            <person name="Pan J."/>
            <person name="Luo Z.H."/>
            <person name="Li M."/>
        </authorList>
    </citation>
    <scope>NUCLEOTIDE SEQUENCE [LARGE SCALE GENOMIC DNA]</scope>
    <source>
        <strain evidence="6">HyVt-458</strain>
    </source>
</reference>
<dbReference type="AlphaFoldDB" id="A0A831RVZ2"/>
<dbReference type="PANTHER" id="PTHR23221">
    <property type="entry name" value="GLYCOSYLPHOSPHATIDYLINOSITOL PHOSPHOLIPASE D"/>
    <property type="match status" value="1"/>
</dbReference>
<evidence type="ECO:0000256" key="4">
    <source>
        <dbReference type="ARBA" id="ARBA00023180"/>
    </source>
</evidence>
<dbReference type="PANTHER" id="PTHR23221:SF7">
    <property type="entry name" value="PHOSPHATIDYLINOSITOL-GLYCAN-SPECIFIC PHOSPHOLIPASE D"/>
    <property type="match status" value="1"/>
</dbReference>
<gene>
    <name evidence="6" type="ORF">ENJ12_05805</name>
</gene>
<evidence type="ECO:0008006" key="7">
    <source>
        <dbReference type="Google" id="ProtNLM"/>
    </source>
</evidence>
<dbReference type="GO" id="GO:0007155">
    <property type="term" value="P:cell adhesion"/>
    <property type="evidence" value="ECO:0007669"/>
    <property type="project" value="InterPro"/>
</dbReference>
<dbReference type="InterPro" id="IPR013519">
    <property type="entry name" value="Int_alpha_beta-p"/>
</dbReference>
<dbReference type="SMART" id="SM00191">
    <property type="entry name" value="Int_alpha"/>
    <property type="match status" value="6"/>
</dbReference>
<evidence type="ECO:0000256" key="3">
    <source>
        <dbReference type="ARBA" id="ARBA00022801"/>
    </source>
</evidence>
<evidence type="ECO:0000313" key="6">
    <source>
        <dbReference type="EMBL" id="HEC06342.1"/>
    </source>
</evidence>
<evidence type="ECO:0000256" key="1">
    <source>
        <dbReference type="ARBA" id="ARBA00022729"/>
    </source>
</evidence>
<dbReference type="GO" id="GO:0016787">
    <property type="term" value="F:hydrolase activity"/>
    <property type="evidence" value="ECO:0007669"/>
    <property type="project" value="UniProtKB-KW"/>
</dbReference>
<dbReference type="GO" id="GO:0008305">
    <property type="term" value="C:integrin complex"/>
    <property type="evidence" value="ECO:0007669"/>
    <property type="project" value="InterPro"/>
</dbReference>
<sequence>MKIPFSFPTFFCLCLAMALLFSATASGYDALLVGAPGEDVHDIADAGAFSVLPNDDGSGLKPENASLWTQDVLEDGTESGDSFADAVASGDFNGDGYADVAIGIPREDWESYDGLETIEDAGAVNIIYGTVNGLTTEAHQFWTQRDINGAAAEAGDEFGEVLSVGDYNGDGLDDLAIGTPHEDISIAGTDHVSAGVVIILYGAMPVISGTHAQVISQANLGDIGFQPQSYDFFGNALSSGDFNKDGYADLAIGAPFEGADIGNVNGGGAVAILYGSASGLLTSTGQKWHQSLTGAGFTEANDHFGRELSSGDFNGDGCDDLAIGTPDEDIESVHGAGAVNILYCNSTDGGQSWQLTTANSQAFWQERLLDAEGNPLSASQEDDWFGLTLAAADLDADGSDDLLVAAPYDTHSGMDNSGAVFIMYGARNGFLDGRRSELLTQGTSAEQLLGKAIATGQFDSDQNIDVVVGAPGTTVSGQSGAGEVIFLRNSGISPPGTGRFPFYQPITPDDVAGITAEVADLFGASLTTLHEKADKGCGDIDMDGIPNDIDVEPLTVASSHCAADTGLIGIGDINDQVVCQTPNTAHNDASPPGTTIRNGGLLSILAPRVKLDGSVAAPFRVEKGGRLIINSKSPCAP</sequence>
<dbReference type="PRINTS" id="PR01185">
    <property type="entry name" value="INTEGRINA"/>
</dbReference>
<protein>
    <recommendedName>
        <fullName evidence="7">VCBS repeat-containing protein</fullName>
    </recommendedName>
</protein>
<feature type="signal peptide" evidence="5">
    <location>
        <begin position="1"/>
        <end position="27"/>
    </location>
</feature>
<dbReference type="Gene3D" id="2.130.10.130">
    <property type="entry name" value="Integrin alpha, N-terminal"/>
    <property type="match status" value="4"/>
</dbReference>
<dbReference type="Proteomes" id="UP000886339">
    <property type="component" value="Unassembled WGS sequence"/>
</dbReference>
<dbReference type="InterPro" id="IPR000413">
    <property type="entry name" value="Integrin_alpha"/>
</dbReference>
<keyword evidence="1 5" id="KW-0732">Signal</keyword>
<keyword evidence="2" id="KW-0677">Repeat</keyword>
<name>A0A831RVZ2_9GAMM</name>
<keyword evidence="3" id="KW-0378">Hydrolase</keyword>
<dbReference type="PROSITE" id="PS51470">
    <property type="entry name" value="FG_GAP"/>
    <property type="match status" value="4"/>
</dbReference>
<evidence type="ECO:0000256" key="2">
    <source>
        <dbReference type="ARBA" id="ARBA00022737"/>
    </source>
</evidence>
<dbReference type="SUPFAM" id="SSF69318">
    <property type="entry name" value="Integrin alpha N-terminal domain"/>
    <property type="match status" value="2"/>
</dbReference>
<accession>A0A831RVZ2</accession>
<evidence type="ECO:0000256" key="5">
    <source>
        <dbReference type="SAM" id="SignalP"/>
    </source>
</evidence>